<dbReference type="GO" id="GO:0040001">
    <property type="term" value="P:establishment of mitotic spindle localization"/>
    <property type="evidence" value="ECO:0007669"/>
    <property type="project" value="Ensembl"/>
</dbReference>
<dbReference type="GO" id="GO:0045840">
    <property type="term" value="P:positive regulation of mitotic nuclear division"/>
    <property type="evidence" value="ECO:0007669"/>
    <property type="project" value="Ensembl"/>
</dbReference>
<keyword evidence="7" id="KW-0498">Mitosis</keyword>
<keyword evidence="6" id="KW-0493">Microtubule</keyword>
<evidence type="ECO:0000256" key="5">
    <source>
        <dbReference type="ARBA" id="ARBA00022618"/>
    </source>
</evidence>
<evidence type="ECO:0000313" key="14">
    <source>
        <dbReference type="Proteomes" id="UP000009136"/>
    </source>
</evidence>
<gene>
    <name evidence="13" type="primary">NUSAP1</name>
</gene>
<dbReference type="GO" id="GO:0005874">
    <property type="term" value="C:microtubule"/>
    <property type="evidence" value="ECO:0007669"/>
    <property type="project" value="UniProtKB-KW"/>
</dbReference>
<dbReference type="Pfam" id="PF16006">
    <property type="entry name" value="NUSAP"/>
    <property type="match status" value="1"/>
</dbReference>
<comment type="subcellular location">
    <subcellularLocation>
        <location evidence="2">Cytoplasm</location>
        <location evidence="2">Cytoskeleton</location>
        <location evidence="2">Spindle</location>
    </subcellularLocation>
    <subcellularLocation>
        <location evidence="1">Nucleus</location>
    </subcellularLocation>
</comment>
<proteinExistence type="inferred from homology"/>
<protein>
    <submittedName>
        <fullName evidence="13">Nucleolar and spindle associated protein 1</fullName>
    </submittedName>
</protein>
<evidence type="ECO:0000256" key="8">
    <source>
        <dbReference type="ARBA" id="ARBA00023125"/>
    </source>
</evidence>
<evidence type="ECO:0000256" key="12">
    <source>
        <dbReference type="SAM" id="MobiDB-lite"/>
    </source>
</evidence>
<name>A0AAA9U1A2_BOVIN</name>
<keyword evidence="11" id="KW-0131">Cell cycle</keyword>
<dbReference type="Proteomes" id="UP000009136">
    <property type="component" value="Chromosome 10"/>
</dbReference>
<evidence type="ECO:0000256" key="10">
    <source>
        <dbReference type="ARBA" id="ARBA00023242"/>
    </source>
</evidence>
<evidence type="ECO:0000256" key="3">
    <source>
        <dbReference type="ARBA" id="ARBA00009702"/>
    </source>
</evidence>
<dbReference type="GO" id="GO:0072686">
    <property type="term" value="C:mitotic spindle"/>
    <property type="evidence" value="ECO:0007669"/>
    <property type="project" value="Ensembl"/>
</dbReference>
<feature type="region of interest" description="Disordered" evidence="12">
    <location>
        <begin position="44"/>
        <end position="123"/>
    </location>
</feature>
<dbReference type="AlphaFoldDB" id="A0AAA9U1A2"/>
<feature type="compositionally biased region" description="Polar residues" evidence="12">
    <location>
        <begin position="154"/>
        <end position="166"/>
    </location>
</feature>
<dbReference type="GeneTree" id="ENSGT00390000006370"/>
<feature type="region of interest" description="Disordered" evidence="12">
    <location>
        <begin position="194"/>
        <end position="255"/>
    </location>
</feature>
<reference evidence="13" key="2">
    <citation type="submission" date="2025-08" db="UniProtKB">
        <authorList>
            <consortium name="Ensembl"/>
        </authorList>
    </citation>
    <scope>IDENTIFICATION</scope>
    <source>
        <strain evidence="13">Hereford</strain>
    </source>
</reference>
<keyword evidence="4" id="KW-0963">Cytoplasm</keyword>
<evidence type="ECO:0000256" key="6">
    <source>
        <dbReference type="ARBA" id="ARBA00022701"/>
    </source>
</evidence>
<feature type="compositionally biased region" description="Basic and acidic residues" evidence="12">
    <location>
        <begin position="76"/>
        <end position="86"/>
    </location>
</feature>
<keyword evidence="9" id="KW-0206">Cytoskeleton</keyword>
<evidence type="ECO:0000256" key="11">
    <source>
        <dbReference type="ARBA" id="ARBA00023306"/>
    </source>
</evidence>
<accession>A0AAA9U1A2</accession>
<dbReference type="GO" id="GO:0003677">
    <property type="term" value="F:DNA binding"/>
    <property type="evidence" value="ECO:0007669"/>
    <property type="project" value="UniProtKB-KW"/>
</dbReference>
<dbReference type="GO" id="GO:0005730">
    <property type="term" value="C:nucleolus"/>
    <property type="evidence" value="ECO:0007669"/>
    <property type="project" value="Ensembl"/>
</dbReference>
<organism evidence="13 14">
    <name type="scientific">Bos taurus</name>
    <name type="common">Bovine</name>
    <dbReference type="NCBI Taxonomy" id="9913"/>
    <lineage>
        <taxon>Eukaryota</taxon>
        <taxon>Metazoa</taxon>
        <taxon>Chordata</taxon>
        <taxon>Craniata</taxon>
        <taxon>Vertebrata</taxon>
        <taxon>Euteleostomi</taxon>
        <taxon>Mammalia</taxon>
        <taxon>Eutheria</taxon>
        <taxon>Laurasiatheria</taxon>
        <taxon>Artiodactyla</taxon>
        <taxon>Ruminantia</taxon>
        <taxon>Pecora</taxon>
        <taxon>Bovidae</taxon>
        <taxon>Bovinae</taxon>
        <taxon>Bos</taxon>
    </lineage>
</organism>
<dbReference type="PANTHER" id="PTHR15874:SF1">
    <property type="entry name" value="NUCLEOLAR AND SPINDLE-ASSOCIATED PROTEIN 1"/>
    <property type="match status" value="1"/>
</dbReference>
<feature type="compositionally biased region" description="Polar residues" evidence="12">
    <location>
        <begin position="56"/>
        <end position="75"/>
    </location>
</feature>
<keyword evidence="10" id="KW-0539">Nucleus</keyword>
<feature type="region of interest" description="Disordered" evidence="12">
    <location>
        <begin position="444"/>
        <end position="502"/>
    </location>
</feature>
<evidence type="ECO:0000256" key="4">
    <source>
        <dbReference type="ARBA" id="ARBA00022490"/>
    </source>
</evidence>
<feature type="compositionally biased region" description="Basic and acidic residues" evidence="12">
    <location>
        <begin position="480"/>
        <end position="501"/>
    </location>
</feature>
<keyword evidence="14" id="KW-1185">Reference proteome</keyword>
<evidence type="ECO:0000313" key="13">
    <source>
        <dbReference type="Ensembl" id="ENSBTAP00000103833.2"/>
    </source>
</evidence>
<dbReference type="GO" id="GO:0000281">
    <property type="term" value="P:mitotic cytokinesis"/>
    <property type="evidence" value="ECO:0007669"/>
    <property type="project" value="Ensembl"/>
</dbReference>
<feature type="region of interest" description="Disordered" evidence="12">
    <location>
        <begin position="148"/>
        <end position="171"/>
    </location>
</feature>
<evidence type="ECO:0000256" key="9">
    <source>
        <dbReference type="ARBA" id="ARBA00023212"/>
    </source>
</evidence>
<dbReference type="GO" id="GO:0007076">
    <property type="term" value="P:mitotic chromosome condensation"/>
    <property type="evidence" value="ECO:0007669"/>
    <property type="project" value="Ensembl"/>
</dbReference>
<comment type="similarity">
    <text evidence="3">Belongs to the NUSAP family.</text>
</comment>
<evidence type="ECO:0000256" key="7">
    <source>
        <dbReference type="ARBA" id="ARBA00022776"/>
    </source>
</evidence>
<keyword evidence="8" id="KW-0238">DNA-binding</keyword>
<feature type="region of interest" description="Disordered" evidence="12">
    <location>
        <begin position="357"/>
        <end position="386"/>
    </location>
</feature>
<evidence type="ECO:0000256" key="2">
    <source>
        <dbReference type="ARBA" id="ARBA00004186"/>
    </source>
</evidence>
<keyword evidence="5" id="KW-0132">Cell division</keyword>
<feature type="region of interest" description="Disordered" evidence="12">
    <location>
        <begin position="300"/>
        <end position="342"/>
    </location>
</feature>
<dbReference type="PANTHER" id="PTHR15874">
    <property type="entry name" value="NUCLEOLAR AND SPINDLE-ASSOCIATED PROTEIN 1"/>
    <property type="match status" value="1"/>
</dbReference>
<feature type="compositionally biased region" description="Basic residues" evidence="12">
    <location>
        <begin position="87"/>
        <end position="96"/>
    </location>
</feature>
<reference evidence="13" key="3">
    <citation type="submission" date="2025-09" db="UniProtKB">
        <authorList>
            <consortium name="Ensembl"/>
        </authorList>
    </citation>
    <scope>IDENTIFICATION</scope>
    <source>
        <strain evidence="13">Hereford</strain>
    </source>
</reference>
<dbReference type="Ensembl" id="ENSBTAT00000133054.2">
    <property type="protein sequence ID" value="ENSBTAP00000103833.2"/>
    <property type="gene ID" value="ENSBTAG00000010774.6"/>
</dbReference>
<reference evidence="13" key="1">
    <citation type="submission" date="2018-03" db="EMBL/GenBank/DDBJ databases">
        <title>ARS-UCD1.2.</title>
        <authorList>
            <person name="Rosen B.D."/>
            <person name="Bickhart D.M."/>
            <person name="Koren S."/>
            <person name="Schnabel R.D."/>
            <person name="Hall R."/>
            <person name="Zimin A."/>
            <person name="Dreischer C."/>
            <person name="Schultheiss S."/>
            <person name="Schroeder S.G."/>
            <person name="Elsik C.G."/>
            <person name="Couldrey C."/>
            <person name="Liu G.E."/>
            <person name="Van Tassell C.P."/>
            <person name="Phillippy A.M."/>
            <person name="Smith T.P.L."/>
            <person name="Medrano J.F."/>
        </authorList>
    </citation>
    <scope>NUCLEOTIDE SEQUENCE [LARGE SCALE GENOMIC DNA]</scope>
    <source>
        <strain evidence="13">Hereford</strain>
    </source>
</reference>
<sequence>MIVPSLEELNSFKYSDLQNLAKSLGLRANLRADKLLRALKAHLKNEARKENENQDEIQTSASSCDEPEIQTSSQEQAEREPDDHVTKTRGRRKTVHRSPDSQANGNVQTEKKLPPVPNLQNHSEIKLCGPTKSQNQEKHENQVLRTAVEVPSLPNESQGDENTVSSGKHGIDAPWTVAHQAPLFMGFSRQEYRSRLPFPTPGDLPDPGSNPASPTSPAVAGNEDPRVPSKRKKSLYTDGFSKPGKNKTASTTPNFKKLHEARFKEMESIDQYVERKKKHFEEHNSFNELKVLQRQPVTKGVPATPVPARGRLSVACTPGSQRRSQGRPHAGRSTLCVKGSAKRSALSAAKMNVRFSAATKDNEHKRSLTKTPARKSPHVTTSVNTPKGQAVLGTHKLKTTRGESVAVITPFKLTTEASQTPISHKKPVFDLKASLSRPLNYEPHKGKLKPWGQSKENNSLHEHVNRVSFHKKTYKQPRLQTREEQRKKHERERKEKKEKVLGVRRGLIIAERS</sequence>
<dbReference type="InterPro" id="IPR026756">
    <property type="entry name" value="NuSAP"/>
</dbReference>
<dbReference type="GO" id="GO:0008017">
    <property type="term" value="F:microtubule binding"/>
    <property type="evidence" value="ECO:0007669"/>
    <property type="project" value="Ensembl"/>
</dbReference>
<evidence type="ECO:0000256" key="1">
    <source>
        <dbReference type="ARBA" id="ARBA00004123"/>
    </source>
</evidence>